<name>A0A9P9AA35_9PEZI</name>
<dbReference type="OrthoDB" id="4843970at2759"/>
<dbReference type="Proteomes" id="UP000770015">
    <property type="component" value="Unassembled WGS sequence"/>
</dbReference>
<comment type="caution">
    <text evidence="1">The sequence shown here is derived from an EMBL/GenBank/DDBJ whole genome shotgun (WGS) entry which is preliminary data.</text>
</comment>
<evidence type="ECO:0000313" key="1">
    <source>
        <dbReference type="EMBL" id="KAH6681103.1"/>
    </source>
</evidence>
<keyword evidence="2" id="KW-1185">Reference proteome</keyword>
<protein>
    <submittedName>
        <fullName evidence="1">Uncharacterized protein</fullName>
    </submittedName>
</protein>
<dbReference type="AlphaFoldDB" id="A0A9P9AA35"/>
<evidence type="ECO:0000313" key="2">
    <source>
        <dbReference type="Proteomes" id="UP000770015"/>
    </source>
</evidence>
<accession>A0A9P9AA35</accession>
<gene>
    <name evidence="1" type="ORF">F5X68DRAFT_263450</name>
</gene>
<dbReference type="EMBL" id="JAGSXJ010000019">
    <property type="protein sequence ID" value="KAH6681103.1"/>
    <property type="molecule type" value="Genomic_DNA"/>
</dbReference>
<organism evidence="1 2">
    <name type="scientific">Plectosphaerella plurivora</name>
    <dbReference type="NCBI Taxonomy" id="936078"/>
    <lineage>
        <taxon>Eukaryota</taxon>
        <taxon>Fungi</taxon>
        <taxon>Dikarya</taxon>
        <taxon>Ascomycota</taxon>
        <taxon>Pezizomycotina</taxon>
        <taxon>Sordariomycetes</taxon>
        <taxon>Hypocreomycetidae</taxon>
        <taxon>Glomerellales</taxon>
        <taxon>Plectosphaerellaceae</taxon>
        <taxon>Plectosphaerella</taxon>
    </lineage>
</organism>
<sequence length="620" mass="69924">MTHWQDSKDDRLPGLPYRHCWICGELFGPCVSAIALTATGDMIGPIAFEFPDCLYQIRVKGHGDWWFEPWYNCPIAQASGEVVTAHMYCVKLYQAMATPWTTVGRLDRLWATLVRRRAWPDCPGLMLPPQRDYGRIMARVRAFDCFKDMPLLPPDLDAMIGQYLVAGPLVQLCAVEDMIQQLEQLEGESLSRQEFDLADIEFWERGSCPPLVSGPFDDESRDSTGKAAPVFICIDWMGIRSIQKRPWMNEGTKGCYFMVVEEAGQVKADFLAGTCRLSHVNKYTMSNMPQRLDVADFHPLSYHQPFDPDMRNKFNAVSLASCFGLTFFTGRGGNILSIHAHTREAPTAEHAYKQWAWFTLYEVAWVYVPMVADRLLKFGIRYETQSEDDRWPVGYKLWMEKAGIVSVGLRRNVEDTAVFNVEPGAVLLYGQIASSEGGALLGISPKEVASSSQRWRSQSPVPLLDASDCYSSASLEDVTGVWVYTDGKAGFCRGIILDYSNGSRRALGSCKFGVDTAQFCADLDLIRFAHVGTPDQRLDCQVFVDANLPSTHEEWKAWRSLHPCPPETWAAAAAWIDSKDWASWPRGGLLEVWFEFDNMMMSVRGSSESRSQCRDGLLDW</sequence>
<proteinExistence type="predicted"/>
<reference evidence="1" key="1">
    <citation type="journal article" date="2021" name="Nat. Commun.">
        <title>Genetic determinants of endophytism in the Arabidopsis root mycobiome.</title>
        <authorList>
            <person name="Mesny F."/>
            <person name="Miyauchi S."/>
            <person name="Thiergart T."/>
            <person name="Pickel B."/>
            <person name="Atanasova L."/>
            <person name="Karlsson M."/>
            <person name="Huettel B."/>
            <person name="Barry K.W."/>
            <person name="Haridas S."/>
            <person name="Chen C."/>
            <person name="Bauer D."/>
            <person name="Andreopoulos W."/>
            <person name="Pangilinan J."/>
            <person name="LaButti K."/>
            <person name="Riley R."/>
            <person name="Lipzen A."/>
            <person name="Clum A."/>
            <person name="Drula E."/>
            <person name="Henrissat B."/>
            <person name="Kohler A."/>
            <person name="Grigoriev I.V."/>
            <person name="Martin F.M."/>
            <person name="Hacquard S."/>
        </authorList>
    </citation>
    <scope>NUCLEOTIDE SEQUENCE</scope>
    <source>
        <strain evidence="1">MPI-SDFR-AT-0117</strain>
    </source>
</reference>